<dbReference type="InterPro" id="IPR052195">
    <property type="entry name" value="Bact_Alkyl/Aryl-Sulfatase"/>
</dbReference>
<dbReference type="PANTHER" id="PTHR43223:SF1">
    <property type="entry name" value="ALKYL_ARYL-SULFATASE BDS1"/>
    <property type="match status" value="1"/>
</dbReference>
<dbReference type="Pfam" id="PF14864">
    <property type="entry name" value="Alkyl_sulf_C"/>
    <property type="match status" value="1"/>
</dbReference>
<evidence type="ECO:0000259" key="5">
    <source>
        <dbReference type="SMART" id="SM00849"/>
    </source>
</evidence>
<dbReference type="RefSeq" id="XP_007748893.1">
    <property type="nucleotide sequence ID" value="XM_007750703.1"/>
</dbReference>
<dbReference type="OrthoDB" id="449487at2759"/>
<dbReference type="InterPro" id="IPR038536">
    <property type="entry name" value="Alkyl/aryl-sulf_dimr_sf"/>
</dbReference>
<evidence type="ECO:0000256" key="2">
    <source>
        <dbReference type="ARBA" id="ARBA00022801"/>
    </source>
</evidence>
<evidence type="ECO:0000313" key="7">
    <source>
        <dbReference type="Proteomes" id="UP000019471"/>
    </source>
</evidence>
<dbReference type="Pfam" id="PF14863">
    <property type="entry name" value="Alkyl_sulf_dimr"/>
    <property type="match status" value="1"/>
</dbReference>
<name>W9WPL5_9EURO</name>
<evidence type="ECO:0000313" key="6">
    <source>
        <dbReference type="EMBL" id="EXJ66930.1"/>
    </source>
</evidence>
<dbReference type="InterPro" id="IPR036527">
    <property type="entry name" value="SCP2_sterol-bd_dom_sf"/>
</dbReference>
<protein>
    <recommendedName>
        <fullName evidence="5">Metallo-beta-lactamase domain-containing protein</fullName>
    </recommendedName>
</protein>
<feature type="domain" description="Metallo-beta-lactamase" evidence="5">
    <location>
        <begin position="88"/>
        <end position="308"/>
    </location>
</feature>
<dbReference type="GO" id="GO:0018741">
    <property type="term" value="F:linear primary-alkylsulfatase activity"/>
    <property type="evidence" value="ECO:0007669"/>
    <property type="project" value="InterPro"/>
</dbReference>
<accession>W9WPL5</accession>
<dbReference type="Pfam" id="PF00753">
    <property type="entry name" value="Lactamase_B"/>
    <property type="match status" value="1"/>
</dbReference>
<dbReference type="SUPFAM" id="SSF56281">
    <property type="entry name" value="Metallo-hydrolase/oxidoreductase"/>
    <property type="match status" value="1"/>
</dbReference>
<dbReference type="GO" id="GO:0046983">
    <property type="term" value="F:protein dimerization activity"/>
    <property type="evidence" value="ECO:0007669"/>
    <property type="project" value="InterPro"/>
</dbReference>
<comment type="caution">
    <text evidence="6">The sequence shown here is derived from an EMBL/GenBank/DDBJ whole genome shotgun (WGS) entry which is preliminary data.</text>
</comment>
<dbReference type="InterPro" id="IPR029228">
    <property type="entry name" value="Alkyl_sulf_dimr"/>
</dbReference>
<sequence>MTSVQFSPSFADRDDFENATRGLIASQDPCVIRARNGRVLWDNDAYAFLKDDCPATADPKLWRQGQLNSIQGLFKVNDGIYQVRGFDISNMTIVEGQTGVIVIDPLISVECAQAALNLYQSHRGARKVTGLIYSHSHVDHFGGAQGVLLDDSSINVPILAPEGFMGAALNENIFAGPSMRRRAAFMYGNKIPKGPTGQIGCGLGMTTSAGAISMVPPTVLIKNTGEEHVVDGVRIVFQVVPETEAPAEMNFYFPDRRALCIAECATHGMHNIVTLRGAEVRDAKAWSRYLDETIVLFGEVSDVLFAGHNWPTWGSANIIELVSEQRDLYGYMHDQTVRLMNAGLTGIEIAEIMTLPPALQQAWHAQGYYGSLSHNIKGIYQKYMTWFDGNPAHLWQYPPAEEGKRYLSCMGSVDEVVRKAETFAKEGDLRFAATLLGHAVAAEPAHGKARAALALVFEKLGFGAENATWRNFYLTSAQELRSGWNTERSLTAMDAVNPQLSVEQWLAGFSVRIDGPRAVRQNFAFGLHVVDTEEKWKLIMSNGALTYRRQPDDASDVDLTLKKAELRQMLEGNLKLPPVQSRGDPGLLRLLLSLVSGADSNEARNSHI</sequence>
<proteinExistence type="inferred from homology"/>
<dbReference type="Gene3D" id="3.30.1050.10">
    <property type="entry name" value="SCP2 sterol-binding domain"/>
    <property type="match status" value="1"/>
</dbReference>
<dbReference type="EMBL" id="AMGX01000018">
    <property type="protein sequence ID" value="EXJ66930.1"/>
    <property type="molecule type" value="Genomic_DNA"/>
</dbReference>
<dbReference type="InterPro" id="IPR044097">
    <property type="entry name" value="Bds1/SdsA1_MBL-fold"/>
</dbReference>
<dbReference type="eggNOG" id="ENOG502RJJX">
    <property type="taxonomic scope" value="Eukaryota"/>
</dbReference>
<dbReference type="SUPFAM" id="SSF55718">
    <property type="entry name" value="SCP-like"/>
    <property type="match status" value="1"/>
</dbReference>
<dbReference type="CDD" id="cd07710">
    <property type="entry name" value="arylsulfatase_Sdsa1-like_MBL-fold"/>
    <property type="match status" value="1"/>
</dbReference>
<evidence type="ECO:0000256" key="4">
    <source>
        <dbReference type="ARBA" id="ARBA00033751"/>
    </source>
</evidence>
<evidence type="ECO:0000256" key="3">
    <source>
        <dbReference type="ARBA" id="ARBA00022833"/>
    </source>
</evidence>
<gene>
    <name evidence="6" type="ORF">A1O5_10125</name>
</gene>
<dbReference type="InterPro" id="IPR001279">
    <property type="entry name" value="Metallo-B-lactamas"/>
</dbReference>
<dbReference type="PANTHER" id="PTHR43223">
    <property type="entry name" value="ALKYL/ARYL-SULFATASE"/>
    <property type="match status" value="1"/>
</dbReference>
<dbReference type="GO" id="GO:0046872">
    <property type="term" value="F:metal ion binding"/>
    <property type="evidence" value="ECO:0007669"/>
    <property type="project" value="UniProtKB-KW"/>
</dbReference>
<dbReference type="GeneID" id="19194820"/>
<dbReference type="FunFam" id="3.60.15.30:FF:000001">
    <property type="entry name" value="Alkyl/aryl-sulfatase BDS1"/>
    <property type="match status" value="1"/>
</dbReference>
<reference evidence="6 7" key="1">
    <citation type="submission" date="2013-03" db="EMBL/GenBank/DDBJ databases">
        <title>The Genome Sequence of Cladophialophora psammophila CBS 110553.</title>
        <authorList>
            <consortium name="The Broad Institute Genomics Platform"/>
            <person name="Cuomo C."/>
            <person name="de Hoog S."/>
            <person name="Gorbushina A."/>
            <person name="Walker B."/>
            <person name="Young S.K."/>
            <person name="Zeng Q."/>
            <person name="Gargeya S."/>
            <person name="Fitzgerald M."/>
            <person name="Haas B."/>
            <person name="Abouelleil A."/>
            <person name="Allen A.W."/>
            <person name="Alvarado L."/>
            <person name="Arachchi H.M."/>
            <person name="Berlin A.M."/>
            <person name="Chapman S.B."/>
            <person name="Gainer-Dewar J."/>
            <person name="Goldberg J."/>
            <person name="Griggs A."/>
            <person name="Gujja S."/>
            <person name="Hansen M."/>
            <person name="Howarth C."/>
            <person name="Imamovic A."/>
            <person name="Ireland A."/>
            <person name="Larimer J."/>
            <person name="McCowan C."/>
            <person name="Murphy C."/>
            <person name="Pearson M."/>
            <person name="Poon T.W."/>
            <person name="Priest M."/>
            <person name="Roberts A."/>
            <person name="Saif S."/>
            <person name="Shea T."/>
            <person name="Sisk P."/>
            <person name="Sykes S."/>
            <person name="Wortman J."/>
            <person name="Nusbaum C."/>
            <person name="Birren B."/>
        </authorList>
    </citation>
    <scope>NUCLEOTIDE SEQUENCE [LARGE SCALE GENOMIC DNA]</scope>
    <source>
        <strain evidence="6 7">CBS 110553</strain>
    </source>
</reference>
<organism evidence="6 7">
    <name type="scientific">Cladophialophora psammophila CBS 110553</name>
    <dbReference type="NCBI Taxonomy" id="1182543"/>
    <lineage>
        <taxon>Eukaryota</taxon>
        <taxon>Fungi</taxon>
        <taxon>Dikarya</taxon>
        <taxon>Ascomycota</taxon>
        <taxon>Pezizomycotina</taxon>
        <taxon>Eurotiomycetes</taxon>
        <taxon>Chaetothyriomycetidae</taxon>
        <taxon>Chaetothyriales</taxon>
        <taxon>Herpotrichiellaceae</taxon>
        <taxon>Cladophialophora</taxon>
    </lineage>
</organism>
<keyword evidence="2" id="KW-0378">Hydrolase</keyword>
<dbReference type="SMART" id="SM00849">
    <property type="entry name" value="Lactamase_B"/>
    <property type="match status" value="1"/>
</dbReference>
<dbReference type="InterPro" id="IPR029229">
    <property type="entry name" value="Alkyl_sulf_C"/>
</dbReference>
<dbReference type="Proteomes" id="UP000019471">
    <property type="component" value="Unassembled WGS sequence"/>
</dbReference>
<dbReference type="GO" id="GO:0018909">
    <property type="term" value="P:dodecyl sulfate metabolic process"/>
    <property type="evidence" value="ECO:0007669"/>
    <property type="project" value="InterPro"/>
</dbReference>
<dbReference type="InterPro" id="IPR036866">
    <property type="entry name" value="RibonucZ/Hydroxyglut_hydro"/>
</dbReference>
<keyword evidence="1" id="KW-0479">Metal-binding</keyword>
<dbReference type="Gene3D" id="1.25.40.880">
    <property type="entry name" value="Alkyl sulfatase, dimerisation domain"/>
    <property type="match status" value="1"/>
</dbReference>
<comment type="similarity">
    <text evidence="4">Belongs to the metallo-beta-lactamase superfamily. Type III sulfatase family.</text>
</comment>
<evidence type="ECO:0000256" key="1">
    <source>
        <dbReference type="ARBA" id="ARBA00022723"/>
    </source>
</evidence>
<dbReference type="HOGENOM" id="CLU_014655_1_1_1"/>
<dbReference type="AlphaFoldDB" id="W9WPL5"/>
<dbReference type="Gene3D" id="3.60.15.30">
    <property type="entry name" value="Metallo-beta-lactamase domain"/>
    <property type="match status" value="1"/>
</dbReference>
<keyword evidence="7" id="KW-1185">Reference proteome</keyword>
<keyword evidence="3" id="KW-0862">Zinc</keyword>